<feature type="region of interest" description="Disordered" evidence="2">
    <location>
        <begin position="74"/>
        <end position="113"/>
    </location>
</feature>
<dbReference type="SUPFAM" id="SSF53067">
    <property type="entry name" value="Actin-like ATPase domain"/>
    <property type="match status" value="1"/>
</dbReference>
<dbReference type="Gene3D" id="1.10.10.10">
    <property type="entry name" value="Winged helix-like DNA-binding domain superfamily/Winged helix DNA-binding domain"/>
    <property type="match status" value="1"/>
</dbReference>
<dbReference type="GO" id="GO:0003700">
    <property type="term" value="F:DNA-binding transcription factor activity"/>
    <property type="evidence" value="ECO:0007669"/>
    <property type="project" value="InterPro"/>
</dbReference>
<dbReference type="CDD" id="cd00090">
    <property type="entry name" value="HTH_ARSR"/>
    <property type="match status" value="1"/>
</dbReference>
<dbReference type="InterPro" id="IPR043129">
    <property type="entry name" value="ATPase_NBD"/>
</dbReference>
<dbReference type="EMBL" id="CP012747">
    <property type="protein sequence ID" value="ALL68492.1"/>
    <property type="molecule type" value="Genomic_DNA"/>
</dbReference>
<name>A0A0P0RJ03_9BURK</name>
<dbReference type="SUPFAM" id="SSF46785">
    <property type="entry name" value="Winged helix' DNA-binding domain"/>
    <property type="match status" value="1"/>
</dbReference>
<organism evidence="3 4">
    <name type="scientific">Paraburkholderia caribensis MBA4</name>
    <dbReference type="NCBI Taxonomy" id="1323664"/>
    <lineage>
        <taxon>Bacteria</taxon>
        <taxon>Pseudomonadati</taxon>
        <taxon>Pseudomonadota</taxon>
        <taxon>Betaproteobacteria</taxon>
        <taxon>Burkholderiales</taxon>
        <taxon>Burkholderiaceae</taxon>
        <taxon>Paraburkholderia</taxon>
    </lineage>
</organism>
<dbReference type="PANTHER" id="PTHR18964:SF149">
    <property type="entry name" value="BIFUNCTIONAL UDP-N-ACETYLGLUCOSAMINE 2-EPIMERASE_N-ACETYLMANNOSAMINE KINASE"/>
    <property type="match status" value="1"/>
</dbReference>
<keyword evidence="3" id="KW-0418">Kinase</keyword>
<sequence length="501" mass="54254">MMKPAKSLRSAIGQIEAGSKAARLRSVLPEIEQRLAAGARISDVVATLNGHGLAITTATLKSYLYRFRKAAREEKLDQGSTQPAAPFEEWIDGPPSPRENRRTVEGPPQETASTTPMLLRHINTARCLRQLRRGAMLSRADLSRELGLTRATIGHAVNELIESGLVVETSDRVEGARPGRPGSGIRLNPDGAYAIGIDISSLKLTAVMVDLGMRVAHRLGDSVEAHANSVEHVVEQIAGLCTRLLTATGIEPSRVQGVCVSVPGLVDHGGRVVVAPFLHWRDVQLKQILSKRTDLPWPITVCNDAVAFANAERTIAREQDAQNMLLILLTEGLGGAIVQRGQIFEGARGYAGELGHMVMGATPGSIASHTFELLAGYDRFRPFLPKDQSLERGLEWLASADSTARTPELEKTFDEWADVLTTGILNLVYVLDPEKIVLGGPLSMLFPRVEQRVKRALANNLMHGFTAPPIYITRLGPDGAAIGAASVVRNQLFSLPTIELE</sequence>
<dbReference type="InterPro" id="IPR011991">
    <property type="entry name" value="ArsR-like_HTH"/>
</dbReference>
<evidence type="ECO:0000256" key="2">
    <source>
        <dbReference type="SAM" id="MobiDB-lite"/>
    </source>
</evidence>
<accession>A0A0P0RJ03</accession>
<dbReference type="InterPro" id="IPR036388">
    <property type="entry name" value="WH-like_DNA-bd_sf"/>
</dbReference>
<dbReference type="Gene3D" id="3.30.420.40">
    <property type="match status" value="2"/>
</dbReference>
<protein>
    <submittedName>
        <fullName evidence="3">Transcriptional regulator/sugar kinase</fullName>
    </submittedName>
</protein>
<dbReference type="GO" id="GO:0016301">
    <property type="term" value="F:kinase activity"/>
    <property type="evidence" value="ECO:0007669"/>
    <property type="project" value="UniProtKB-KW"/>
</dbReference>
<dbReference type="PANTHER" id="PTHR18964">
    <property type="entry name" value="ROK (REPRESSOR, ORF, KINASE) FAMILY"/>
    <property type="match status" value="1"/>
</dbReference>
<dbReference type="KEGG" id="bcai:K788_0000465"/>
<dbReference type="InterPro" id="IPR036390">
    <property type="entry name" value="WH_DNA-bd_sf"/>
</dbReference>
<dbReference type="PROSITE" id="PS01125">
    <property type="entry name" value="ROK"/>
    <property type="match status" value="1"/>
</dbReference>
<dbReference type="AlphaFoldDB" id="A0A0P0RJ03"/>
<proteinExistence type="inferred from homology"/>
<dbReference type="InterPro" id="IPR000600">
    <property type="entry name" value="ROK"/>
</dbReference>
<dbReference type="Pfam" id="PF00480">
    <property type="entry name" value="ROK"/>
    <property type="match status" value="2"/>
</dbReference>
<evidence type="ECO:0000313" key="3">
    <source>
        <dbReference type="EMBL" id="ALL68492.1"/>
    </source>
</evidence>
<evidence type="ECO:0000256" key="1">
    <source>
        <dbReference type="ARBA" id="ARBA00006479"/>
    </source>
</evidence>
<reference evidence="3 4" key="1">
    <citation type="journal article" date="2014" name="Genome Announc.">
        <title>Draft Genome Sequence of the Haloacid-Degrading Burkholderia caribensis Strain MBA4.</title>
        <authorList>
            <person name="Pan Y."/>
            <person name="Kong K.F."/>
            <person name="Tsang J.S."/>
        </authorList>
    </citation>
    <scope>NUCLEOTIDE SEQUENCE [LARGE SCALE GENOMIC DNA]</scope>
    <source>
        <strain evidence="3 4">MBA4</strain>
    </source>
</reference>
<keyword evidence="3" id="KW-0808">Transferase</keyword>
<dbReference type="GeneID" id="69972203"/>
<evidence type="ECO:0000313" key="4">
    <source>
        <dbReference type="Proteomes" id="UP000019146"/>
    </source>
</evidence>
<dbReference type="Proteomes" id="UP000019146">
    <property type="component" value="Chromosome 2"/>
</dbReference>
<gene>
    <name evidence="3" type="ORF">K788_0000465</name>
</gene>
<comment type="similarity">
    <text evidence="1">Belongs to the ROK (NagC/XylR) family.</text>
</comment>
<dbReference type="RefSeq" id="WP_158510982.1">
    <property type="nucleotide sequence ID" value="NZ_CP012747.1"/>
</dbReference>
<dbReference type="CDD" id="cd23763">
    <property type="entry name" value="ASKHA_ATPase_ROK"/>
    <property type="match status" value="1"/>
</dbReference>
<dbReference type="InterPro" id="IPR049874">
    <property type="entry name" value="ROK_cs"/>
</dbReference>